<protein>
    <recommendedName>
        <fullName evidence="3">Methyltransferase</fullName>
    </recommendedName>
</protein>
<reference evidence="1 2" key="1">
    <citation type="submission" date="2024-08" db="EMBL/GenBank/DDBJ databases">
        <authorList>
            <person name="Cucini C."/>
            <person name="Frati F."/>
        </authorList>
    </citation>
    <scope>NUCLEOTIDE SEQUENCE [LARGE SCALE GENOMIC DNA]</scope>
</reference>
<evidence type="ECO:0008006" key="3">
    <source>
        <dbReference type="Google" id="ProtNLM"/>
    </source>
</evidence>
<accession>A0ABP1PL02</accession>
<gene>
    <name evidence="1" type="ORF">ODALV1_LOCUS461</name>
</gene>
<keyword evidence="2" id="KW-1185">Reference proteome</keyword>
<comment type="caution">
    <text evidence="1">The sequence shown here is derived from an EMBL/GenBank/DDBJ whole genome shotgun (WGS) entry which is preliminary data.</text>
</comment>
<dbReference type="EMBL" id="CAXLJM020000002">
    <property type="protein sequence ID" value="CAL8068787.1"/>
    <property type="molecule type" value="Genomic_DNA"/>
</dbReference>
<name>A0ABP1PL02_9HEXA</name>
<evidence type="ECO:0000313" key="2">
    <source>
        <dbReference type="Proteomes" id="UP001642540"/>
    </source>
</evidence>
<sequence>MTKCTRGGGPAEMSCNHSFLHMYDLLHPEGWVIIRFPTDFVQPLVSSTTEPPGRCIATHNGIGFLIKCIAKKVGMHIMEETVQGHYCITKWNWNAASTPCEEIKDSQVWAFKSEHLYTLVAAKE</sequence>
<evidence type="ECO:0000313" key="1">
    <source>
        <dbReference type="EMBL" id="CAL8068787.1"/>
    </source>
</evidence>
<dbReference type="Proteomes" id="UP001642540">
    <property type="component" value="Unassembled WGS sequence"/>
</dbReference>
<organism evidence="1 2">
    <name type="scientific">Orchesella dallaii</name>
    <dbReference type="NCBI Taxonomy" id="48710"/>
    <lineage>
        <taxon>Eukaryota</taxon>
        <taxon>Metazoa</taxon>
        <taxon>Ecdysozoa</taxon>
        <taxon>Arthropoda</taxon>
        <taxon>Hexapoda</taxon>
        <taxon>Collembola</taxon>
        <taxon>Entomobryomorpha</taxon>
        <taxon>Entomobryoidea</taxon>
        <taxon>Orchesellidae</taxon>
        <taxon>Orchesellinae</taxon>
        <taxon>Orchesella</taxon>
    </lineage>
</organism>
<proteinExistence type="predicted"/>